<dbReference type="Proteomes" id="UP001595699">
    <property type="component" value="Unassembled WGS sequence"/>
</dbReference>
<proteinExistence type="predicted"/>
<dbReference type="Gene3D" id="2.60.120.620">
    <property type="entry name" value="q2cbj1_9rhob like domain"/>
    <property type="match status" value="1"/>
</dbReference>
<dbReference type="RefSeq" id="WP_205118533.1">
    <property type="nucleotide sequence ID" value="NZ_JAFBCM010000001.1"/>
</dbReference>
<name>A0ABV7YFD0_9ACTN</name>
<dbReference type="GO" id="GO:0051213">
    <property type="term" value="F:dioxygenase activity"/>
    <property type="evidence" value="ECO:0007669"/>
    <property type="project" value="UniProtKB-KW"/>
</dbReference>
<dbReference type="Pfam" id="PF05721">
    <property type="entry name" value="PhyH"/>
    <property type="match status" value="1"/>
</dbReference>
<keyword evidence="1" id="KW-0223">Dioxygenase</keyword>
<protein>
    <submittedName>
        <fullName evidence="1">Phytanoyl-CoA dioxygenase family protein</fullName>
    </submittedName>
</protein>
<keyword evidence="1" id="KW-0560">Oxidoreductase</keyword>
<evidence type="ECO:0000313" key="1">
    <source>
        <dbReference type="EMBL" id="MFC3763657.1"/>
    </source>
</evidence>
<dbReference type="EMBL" id="JBHRZH010000020">
    <property type="protein sequence ID" value="MFC3763657.1"/>
    <property type="molecule type" value="Genomic_DNA"/>
</dbReference>
<sequence>MLTSNGYELSARPDRIGELEPVPERDLRDRSALRQRLIDHGYLYLKGVLDREVVQSFRRYYFGMLTACGLVRAGTNPELGIVGEPEDVDHGKLRHLLYGEIVPGPEYDAFCTQPAIRGWYEWFLGGPTYLHKRKIIRHLRPREKGVGSATQAHYDLLYLREGTDHVLTSWIPLGDCTPERGGLIYLEGSHHRTRAEEEATPREERRPAASITADLPLLADQHDARWLIADYAAGDVVIHTPYLVHASLDNQASDGVMRLSTDIRYQRADDDIDQRWRNHWHDKDFL</sequence>
<keyword evidence="2" id="KW-1185">Reference proteome</keyword>
<accession>A0ABV7YFD0</accession>
<reference evidence="2" key="1">
    <citation type="journal article" date="2019" name="Int. J. Syst. Evol. Microbiol.">
        <title>The Global Catalogue of Microorganisms (GCM) 10K type strain sequencing project: providing services to taxonomists for standard genome sequencing and annotation.</title>
        <authorList>
            <consortium name="The Broad Institute Genomics Platform"/>
            <consortium name="The Broad Institute Genome Sequencing Center for Infectious Disease"/>
            <person name="Wu L."/>
            <person name="Ma J."/>
        </authorList>
    </citation>
    <scope>NUCLEOTIDE SEQUENCE [LARGE SCALE GENOMIC DNA]</scope>
    <source>
        <strain evidence="2">CGMCC 4.7241</strain>
    </source>
</reference>
<dbReference type="SUPFAM" id="SSF51197">
    <property type="entry name" value="Clavaminate synthase-like"/>
    <property type="match status" value="1"/>
</dbReference>
<organism evidence="1 2">
    <name type="scientific">Tenggerimyces flavus</name>
    <dbReference type="NCBI Taxonomy" id="1708749"/>
    <lineage>
        <taxon>Bacteria</taxon>
        <taxon>Bacillati</taxon>
        <taxon>Actinomycetota</taxon>
        <taxon>Actinomycetes</taxon>
        <taxon>Propionibacteriales</taxon>
        <taxon>Nocardioidaceae</taxon>
        <taxon>Tenggerimyces</taxon>
    </lineage>
</organism>
<dbReference type="InterPro" id="IPR008775">
    <property type="entry name" value="Phytyl_CoA_dOase-like"/>
</dbReference>
<dbReference type="PANTHER" id="PTHR40128:SF1">
    <property type="entry name" value="PHYTANOYL-COA HYDROXYLASE"/>
    <property type="match status" value="1"/>
</dbReference>
<comment type="caution">
    <text evidence="1">The sequence shown here is derived from an EMBL/GenBank/DDBJ whole genome shotgun (WGS) entry which is preliminary data.</text>
</comment>
<dbReference type="PANTHER" id="PTHR40128">
    <property type="entry name" value="EXPRESSED PROTEIN"/>
    <property type="match status" value="1"/>
</dbReference>
<gene>
    <name evidence="1" type="ORF">ACFOUW_22660</name>
</gene>
<evidence type="ECO:0000313" key="2">
    <source>
        <dbReference type="Proteomes" id="UP001595699"/>
    </source>
</evidence>